<comment type="caution">
    <text evidence="1">The sequence shown here is derived from an EMBL/GenBank/DDBJ whole genome shotgun (WGS) entry which is preliminary data.</text>
</comment>
<accession>A0A1Q3CZA9</accession>
<organism evidence="1 2">
    <name type="scientific">Cephalotus follicularis</name>
    <name type="common">Albany pitcher plant</name>
    <dbReference type="NCBI Taxonomy" id="3775"/>
    <lineage>
        <taxon>Eukaryota</taxon>
        <taxon>Viridiplantae</taxon>
        <taxon>Streptophyta</taxon>
        <taxon>Embryophyta</taxon>
        <taxon>Tracheophyta</taxon>
        <taxon>Spermatophyta</taxon>
        <taxon>Magnoliopsida</taxon>
        <taxon>eudicotyledons</taxon>
        <taxon>Gunneridae</taxon>
        <taxon>Pentapetalae</taxon>
        <taxon>rosids</taxon>
        <taxon>fabids</taxon>
        <taxon>Oxalidales</taxon>
        <taxon>Cephalotaceae</taxon>
        <taxon>Cephalotus</taxon>
    </lineage>
</organism>
<sequence length="304" mass="35027">SPTLSTPSLSLTDTTHHSLLSFVSLQKTNSEMANGNLKRINSSTFLQFTEAITTRGLPISEVRDDIDMKNVDQLPEAETEDSKELPYGMFMKNLDQLPKAEAEDSKIKMENLDQLPEVEAEDSKIKMEELPYDIYMKNLDQLPEAEAEDYKIKMEEVICEFDMENLDLLSEVEDSKIKMEEAADGDPQILNQLKEAAEARKLKEAQFRKYRSSLYSSGRELYEARRRWMAMTDKEREQEMAKRCTRCKSMGHICLECPAPVVMFKRVHFPKVYSDGTKRYRCSRCGRLGHNVLGCHGPLPRRHL</sequence>
<name>A0A1Q3CZA9_CEPFO</name>
<dbReference type="Proteomes" id="UP000187406">
    <property type="component" value="Unassembled WGS sequence"/>
</dbReference>
<protein>
    <recommendedName>
        <fullName evidence="3">CCHC-type domain-containing protein</fullName>
    </recommendedName>
</protein>
<dbReference type="InParanoid" id="A0A1Q3CZA9"/>
<dbReference type="OrthoDB" id="971424at2759"/>
<dbReference type="EMBL" id="BDDD01003614">
    <property type="protein sequence ID" value="GAV85570.1"/>
    <property type="molecule type" value="Genomic_DNA"/>
</dbReference>
<keyword evidence="2" id="KW-1185">Reference proteome</keyword>
<evidence type="ECO:0008006" key="3">
    <source>
        <dbReference type="Google" id="ProtNLM"/>
    </source>
</evidence>
<evidence type="ECO:0000313" key="2">
    <source>
        <dbReference type="Proteomes" id="UP000187406"/>
    </source>
</evidence>
<reference evidence="2" key="1">
    <citation type="submission" date="2016-04" db="EMBL/GenBank/DDBJ databases">
        <title>Cephalotus genome sequencing.</title>
        <authorList>
            <person name="Fukushima K."/>
            <person name="Hasebe M."/>
            <person name="Fang X."/>
        </authorList>
    </citation>
    <scope>NUCLEOTIDE SEQUENCE [LARGE SCALE GENOMIC DNA]</scope>
    <source>
        <strain evidence="2">cv. St1</strain>
    </source>
</reference>
<dbReference type="AlphaFoldDB" id="A0A1Q3CZA9"/>
<dbReference type="Gene3D" id="4.10.60.10">
    <property type="entry name" value="Zinc finger, CCHC-type"/>
    <property type="match status" value="1"/>
</dbReference>
<evidence type="ECO:0000313" key="1">
    <source>
        <dbReference type="EMBL" id="GAV85570.1"/>
    </source>
</evidence>
<feature type="non-terminal residue" evidence="1">
    <location>
        <position position="1"/>
    </location>
</feature>
<proteinExistence type="predicted"/>
<gene>
    <name evidence="1" type="ORF">CFOL_v3_29006</name>
</gene>